<dbReference type="InterPro" id="IPR038726">
    <property type="entry name" value="PDDEXK_AddAB-type"/>
</dbReference>
<evidence type="ECO:0000256" key="1">
    <source>
        <dbReference type="ARBA" id="ARBA00022722"/>
    </source>
</evidence>
<dbReference type="InterPro" id="IPR011604">
    <property type="entry name" value="PDDEXK-like_dom_sf"/>
</dbReference>
<dbReference type="Gene3D" id="1.10.486.10">
    <property type="entry name" value="PCRA, domain 4"/>
    <property type="match status" value="1"/>
</dbReference>
<evidence type="ECO:0000313" key="11">
    <source>
        <dbReference type="EMBL" id="NUU18472.1"/>
    </source>
</evidence>
<keyword evidence="8" id="KW-0238">DNA-binding</keyword>
<dbReference type="GO" id="GO:0003677">
    <property type="term" value="F:DNA binding"/>
    <property type="evidence" value="ECO:0007669"/>
    <property type="project" value="UniProtKB-KW"/>
</dbReference>
<keyword evidence="9" id="KW-0234">DNA repair</keyword>
<sequence>MFDVTTTAYGVPALTALRTIVSHLKRDDPMAPVVVVSPSQLAGTVARRHLAQHGSTATDVPGIAGIEVTTLDRLAERLVAQSLAPRRPATRPVVAAAWRRALRDDAGVFAEVADHPATVRALTRAHRELRDLSDDELEAAAAASSTARDTVRLHRVVTQTLARDWYDVRDLLDRATERVTQTASVVVYLPQDLSAAQRRFLEALAGVGDVHVLVGTTHTERADAGVRWLLNTHDTTGKVATATRVLNTSDSDDEVRAVVRDVVETLKTTPAERVAVLYASANPYGRLLHEQLQAAQIRVQGPGTRPVAERAIARAVLGILHLADGDVPRAELFRALADAPVRDYTGRRVPVSRWERTSREAGIVRGDDWDGRLAAYVAKQTAKANVAPDDADQRARRRAEAGAELRAFVGRLRDELAAADRTTSWAELSAWCLELVSDLIGVGDDLATLPPEERNALATITSVLRGLDVLDDIGDDASLTALRETLELELDDALPRVGRVGDGVLVAPLSEAIGLDLDVVHIVGLSEDLYPGRPRVDALLPDAVRTVAAGGLRTSRDAQNRAFRHLLAAFSSAPEVVASFPRGDLRSSSRRLPSRWLLGSLRELSGNKELAATEWQQAQYTEDSLATAGSFANALLTTPHVATDQEWRTRRAVEGGLEDGVVTAAGEMRRARGSEVFSRFDGNLGALAGLPDFADGSRSISPTALESYVSCPHSFFVQRLLGVSPIEAPEDLVTVSPADVGTLVHECLDRLVQDFADDLPGAGVPWSPDQRARLVTIAQELAAGVEAEGLSGHPRLWERERERIEADLQEMLDRDDEWRASVGARVVASEMPFGADDVPALGVAVTGGTVLLRGSADKVDIGSDGTIYVTDLKTGSRRSFKEITQDDPLAGATKFQLPVYALAAREQFGATTSAVKAGYWFVRKDPGRIDIDLTPEVEESLAHGVDVIVRSIAAGRFPLRAPDAPDFAWVQCPYCNPDGIGHGANRERWERKRHDVDLRELVELIEPEALS</sequence>
<dbReference type="RefSeq" id="WP_175348393.1">
    <property type="nucleotide sequence ID" value="NZ_JABMCI010000067.1"/>
</dbReference>
<evidence type="ECO:0000256" key="2">
    <source>
        <dbReference type="ARBA" id="ARBA00022741"/>
    </source>
</evidence>
<organism evidence="11 12">
    <name type="scientific">Cellulomonas humilata</name>
    <dbReference type="NCBI Taxonomy" id="144055"/>
    <lineage>
        <taxon>Bacteria</taxon>
        <taxon>Bacillati</taxon>
        <taxon>Actinomycetota</taxon>
        <taxon>Actinomycetes</taxon>
        <taxon>Micrococcales</taxon>
        <taxon>Cellulomonadaceae</taxon>
        <taxon>Cellulomonas</taxon>
    </lineage>
</organism>
<reference evidence="11 12" key="1">
    <citation type="submission" date="2020-05" db="EMBL/GenBank/DDBJ databases">
        <title>Genome Sequencing of Type Strains.</title>
        <authorList>
            <person name="Lemaire J.F."/>
            <person name="Inderbitzin P."/>
            <person name="Gregorio O.A."/>
            <person name="Collins S.B."/>
            <person name="Wespe N."/>
            <person name="Knight-Connoni V."/>
        </authorList>
    </citation>
    <scope>NUCLEOTIDE SEQUENCE [LARGE SCALE GENOMIC DNA]</scope>
    <source>
        <strain evidence="11 12">ATCC 25174</strain>
    </source>
</reference>
<dbReference type="Pfam" id="PF12705">
    <property type="entry name" value="PDDEXK_1"/>
    <property type="match status" value="1"/>
</dbReference>
<evidence type="ECO:0000259" key="10">
    <source>
        <dbReference type="Pfam" id="PF12705"/>
    </source>
</evidence>
<keyword evidence="7" id="KW-0067">ATP-binding</keyword>
<dbReference type="GO" id="GO:0004386">
    <property type="term" value="F:helicase activity"/>
    <property type="evidence" value="ECO:0007669"/>
    <property type="project" value="UniProtKB-KW"/>
</dbReference>
<feature type="domain" description="PD-(D/E)XK endonuclease-like" evidence="10">
    <location>
        <begin position="699"/>
        <end position="976"/>
    </location>
</feature>
<dbReference type="InterPro" id="IPR027417">
    <property type="entry name" value="P-loop_NTPase"/>
</dbReference>
<comment type="caution">
    <text evidence="11">The sequence shown here is derived from an EMBL/GenBank/DDBJ whole genome shotgun (WGS) entry which is preliminary data.</text>
</comment>
<keyword evidence="4" id="KW-0378">Hydrolase</keyword>
<keyword evidence="3" id="KW-0227">DNA damage</keyword>
<name>A0A7Y6DYW1_9CELL</name>
<dbReference type="PANTHER" id="PTHR30591:SF1">
    <property type="entry name" value="RECBCD ENZYME SUBUNIT RECC"/>
    <property type="match status" value="1"/>
</dbReference>
<proteinExistence type="predicted"/>
<evidence type="ECO:0000256" key="4">
    <source>
        <dbReference type="ARBA" id="ARBA00022801"/>
    </source>
</evidence>
<gene>
    <name evidence="11" type="ORF">HP550_14540</name>
</gene>
<keyword evidence="5" id="KW-0347">Helicase</keyword>
<dbReference type="AlphaFoldDB" id="A0A7Y6DYW1"/>
<dbReference type="SUPFAM" id="SSF52540">
    <property type="entry name" value="P-loop containing nucleoside triphosphate hydrolases"/>
    <property type="match status" value="1"/>
</dbReference>
<dbReference type="Gene3D" id="3.90.320.10">
    <property type="match status" value="1"/>
</dbReference>
<evidence type="ECO:0000256" key="8">
    <source>
        <dbReference type="ARBA" id="ARBA00023125"/>
    </source>
</evidence>
<evidence type="ECO:0000256" key="7">
    <source>
        <dbReference type="ARBA" id="ARBA00022840"/>
    </source>
</evidence>
<dbReference type="Gene3D" id="3.40.50.300">
    <property type="entry name" value="P-loop containing nucleotide triphosphate hydrolases"/>
    <property type="match status" value="1"/>
</dbReference>
<keyword evidence="1" id="KW-0540">Nuclease</keyword>
<evidence type="ECO:0000256" key="3">
    <source>
        <dbReference type="ARBA" id="ARBA00022763"/>
    </source>
</evidence>
<evidence type="ECO:0000256" key="9">
    <source>
        <dbReference type="ARBA" id="ARBA00023204"/>
    </source>
</evidence>
<keyword evidence="2" id="KW-0547">Nucleotide-binding</keyword>
<keyword evidence="12" id="KW-1185">Reference proteome</keyword>
<keyword evidence="6" id="KW-0269">Exonuclease</keyword>
<evidence type="ECO:0000256" key="6">
    <source>
        <dbReference type="ARBA" id="ARBA00022839"/>
    </source>
</evidence>
<dbReference type="Proteomes" id="UP000565724">
    <property type="component" value="Unassembled WGS sequence"/>
</dbReference>
<evidence type="ECO:0000313" key="12">
    <source>
        <dbReference type="Proteomes" id="UP000565724"/>
    </source>
</evidence>
<dbReference type="GO" id="GO:0006310">
    <property type="term" value="P:DNA recombination"/>
    <property type="evidence" value="ECO:0007669"/>
    <property type="project" value="TreeGrafter"/>
</dbReference>
<dbReference type="PANTHER" id="PTHR30591">
    <property type="entry name" value="RECBCD ENZYME SUBUNIT RECC"/>
    <property type="match status" value="1"/>
</dbReference>
<dbReference type="EMBL" id="JABMCI010000067">
    <property type="protein sequence ID" value="NUU18472.1"/>
    <property type="molecule type" value="Genomic_DNA"/>
</dbReference>
<protein>
    <submittedName>
        <fullName evidence="11">PD-(D/E)XK nuclease family protein</fullName>
    </submittedName>
</protein>
<dbReference type="GO" id="GO:0006281">
    <property type="term" value="P:DNA repair"/>
    <property type="evidence" value="ECO:0007669"/>
    <property type="project" value="UniProtKB-KW"/>
</dbReference>
<evidence type="ECO:0000256" key="5">
    <source>
        <dbReference type="ARBA" id="ARBA00022806"/>
    </source>
</evidence>
<dbReference type="GO" id="GO:0004527">
    <property type="term" value="F:exonuclease activity"/>
    <property type="evidence" value="ECO:0007669"/>
    <property type="project" value="UniProtKB-KW"/>
</dbReference>
<accession>A0A7Y6DYW1</accession>
<dbReference type="GO" id="GO:0005524">
    <property type="term" value="F:ATP binding"/>
    <property type="evidence" value="ECO:0007669"/>
    <property type="project" value="UniProtKB-KW"/>
</dbReference>